<dbReference type="InterPro" id="IPR036770">
    <property type="entry name" value="Ankyrin_rpt-contain_sf"/>
</dbReference>
<accession>A0A1J4KTP1</accession>
<gene>
    <name evidence="3" type="ORF">TRFO_15167</name>
</gene>
<comment type="caution">
    <text evidence="3">The sequence shown here is derived from an EMBL/GenBank/DDBJ whole genome shotgun (WGS) entry which is preliminary data.</text>
</comment>
<dbReference type="SMART" id="SM00248">
    <property type="entry name" value="ANK"/>
    <property type="match status" value="8"/>
</dbReference>
<dbReference type="RefSeq" id="XP_068367634.1">
    <property type="nucleotide sequence ID" value="XM_068498228.1"/>
</dbReference>
<name>A0A1J4KTP1_9EUKA</name>
<dbReference type="AlphaFoldDB" id="A0A1J4KTP1"/>
<dbReference type="PANTHER" id="PTHR24198">
    <property type="entry name" value="ANKYRIN REPEAT AND PROTEIN KINASE DOMAIN-CONTAINING PROTEIN"/>
    <property type="match status" value="1"/>
</dbReference>
<evidence type="ECO:0000313" key="3">
    <source>
        <dbReference type="EMBL" id="OHT14498.1"/>
    </source>
</evidence>
<protein>
    <submittedName>
        <fullName evidence="3">Uncharacterized protein</fullName>
    </submittedName>
</protein>
<dbReference type="Proteomes" id="UP000179807">
    <property type="component" value="Unassembled WGS sequence"/>
</dbReference>
<keyword evidence="4" id="KW-1185">Reference proteome</keyword>
<dbReference type="InterPro" id="IPR002110">
    <property type="entry name" value="Ankyrin_rpt"/>
</dbReference>
<dbReference type="EMBL" id="MLAK01000363">
    <property type="protein sequence ID" value="OHT14498.1"/>
    <property type="molecule type" value="Genomic_DNA"/>
</dbReference>
<dbReference type="Gene3D" id="1.25.40.20">
    <property type="entry name" value="Ankyrin repeat-containing domain"/>
    <property type="match status" value="1"/>
</dbReference>
<dbReference type="GeneID" id="94832932"/>
<dbReference type="Pfam" id="PF12796">
    <property type="entry name" value="Ank_2"/>
    <property type="match status" value="2"/>
</dbReference>
<dbReference type="SUPFAM" id="SSF48403">
    <property type="entry name" value="Ankyrin repeat"/>
    <property type="match status" value="1"/>
</dbReference>
<dbReference type="VEuPathDB" id="TrichDB:TRFO_15167"/>
<dbReference type="OrthoDB" id="9984784at2759"/>
<keyword evidence="1" id="KW-0677">Repeat</keyword>
<reference evidence="3" key="1">
    <citation type="submission" date="2016-10" db="EMBL/GenBank/DDBJ databases">
        <authorList>
            <person name="Benchimol M."/>
            <person name="Almeida L.G."/>
            <person name="Vasconcelos A.T."/>
            <person name="Perreira-Neves A."/>
            <person name="Rosa I.A."/>
            <person name="Tasca T."/>
            <person name="Bogo M.R."/>
            <person name="de Souza W."/>
        </authorList>
    </citation>
    <scope>NUCLEOTIDE SEQUENCE [LARGE SCALE GENOMIC DNA]</scope>
    <source>
        <strain evidence="3">K</strain>
    </source>
</reference>
<proteinExistence type="predicted"/>
<evidence type="ECO:0000256" key="1">
    <source>
        <dbReference type="ARBA" id="ARBA00022737"/>
    </source>
</evidence>
<sequence>MKNLVKDIFTNDAEAVKKYLHSEIPKDAKFSLSDENNELIKMLLPINNLTLLHIAAAGDSLEVFIILEQYGFDIGCSSADSYLPIHYACMYSAFEVVSYILSKRPEMAKSEPPVEYHLLYLTATSGDPDIMTLLFDNNVNIKSQANSRNNPFFKAAQNRNIECLKVLLKNGERPPNNDDFTFPMHAAINLQPEAVEFLIEYDESLINFCSPVTHRTLLGLCCFNGDSFKKVILNILRKAQEMEIEPPSNFECQGPIHWMCIFLDLDVAHAFLQHKINVNRIDNEGKTGFHYLIDKPAHMENTIIELMKLLISYGFNVNIQRKSQQNASISSTVLEHFVTAISKSYKIIEFLIYNNADIYALNKHNKRLIDIVMSKNDEKMKKIFKKSPSYKPEPIEFFKFGCIADVYLP</sequence>
<organism evidence="3 4">
    <name type="scientific">Tritrichomonas foetus</name>
    <dbReference type="NCBI Taxonomy" id="1144522"/>
    <lineage>
        <taxon>Eukaryota</taxon>
        <taxon>Metamonada</taxon>
        <taxon>Parabasalia</taxon>
        <taxon>Tritrichomonadida</taxon>
        <taxon>Tritrichomonadidae</taxon>
        <taxon>Tritrichomonas</taxon>
    </lineage>
</organism>
<evidence type="ECO:0000256" key="2">
    <source>
        <dbReference type="ARBA" id="ARBA00023043"/>
    </source>
</evidence>
<evidence type="ECO:0000313" key="4">
    <source>
        <dbReference type="Proteomes" id="UP000179807"/>
    </source>
</evidence>
<dbReference type="PANTHER" id="PTHR24198:SF165">
    <property type="entry name" value="ANKYRIN REPEAT-CONTAINING PROTEIN-RELATED"/>
    <property type="match status" value="1"/>
</dbReference>
<keyword evidence="2" id="KW-0040">ANK repeat</keyword>